<keyword evidence="4" id="KW-1185">Reference proteome</keyword>
<reference evidence="3 4" key="1">
    <citation type="journal article" date="2013" name="Appl. Environ. Microbiol.">
        <title>Genome analysis suggests that the soil oligotrophic bacterium Agromonas oligotrophica (Bradyrhizobium oligotrophicum) is a nitrogen-fixing symbiont of Aeschynomene indica.</title>
        <authorList>
            <person name="Okubo T."/>
            <person name="Fukushima S."/>
            <person name="Itakura M."/>
            <person name="Oshima K."/>
            <person name="Longtonglang A."/>
            <person name="Teaumroong N."/>
            <person name="Mitsui H."/>
            <person name="Hattori M."/>
            <person name="Hattori R."/>
            <person name="Hattori T."/>
            <person name="Minamisawa K."/>
        </authorList>
    </citation>
    <scope>NUCLEOTIDE SEQUENCE [LARGE SCALE GENOMIC DNA]</scope>
    <source>
        <strain evidence="3 4">S58</strain>
    </source>
</reference>
<dbReference type="SUPFAM" id="SSF159894">
    <property type="entry name" value="YgaC/TfoX-N like"/>
    <property type="match status" value="1"/>
</dbReference>
<evidence type="ECO:0000313" key="4">
    <source>
        <dbReference type="Proteomes" id="UP000011841"/>
    </source>
</evidence>
<dbReference type="Gene3D" id="3.30.1460.30">
    <property type="entry name" value="YgaC/TfoX-N like chaperone"/>
    <property type="match status" value="1"/>
</dbReference>
<dbReference type="KEGG" id="aol:S58_35150"/>
<evidence type="ECO:0000313" key="3">
    <source>
        <dbReference type="EMBL" id="BAM89508.1"/>
    </source>
</evidence>
<dbReference type="Pfam" id="PF04993">
    <property type="entry name" value="TfoX_N"/>
    <property type="match status" value="1"/>
</dbReference>
<dbReference type="GeneID" id="301817351"/>
<dbReference type="PATRIC" id="fig|1245469.3.peg.3586"/>
<organism evidence="3 4">
    <name type="scientific">Bradyrhizobium oligotrophicum S58</name>
    <dbReference type="NCBI Taxonomy" id="1245469"/>
    <lineage>
        <taxon>Bacteria</taxon>
        <taxon>Pseudomonadati</taxon>
        <taxon>Pseudomonadota</taxon>
        <taxon>Alphaproteobacteria</taxon>
        <taxon>Hyphomicrobiales</taxon>
        <taxon>Nitrobacteraceae</taxon>
        <taxon>Bradyrhizobium</taxon>
    </lineage>
</organism>
<feature type="domain" description="TfoX N-terminal" evidence="2">
    <location>
        <begin position="13"/>
        <end position="106"/>
    </location>
</feature>
<dbReference type="Proteomes" id="UP000011841">
    <property type="component" value="Chromosome"/>
</dbReference>
<protein>
    <recommendedName>
        <fullName evidence="2">TfoX N-terminal domain-containing protein</fullName>
    </recommendedName>
</protein>
<dbReference type="STRING" id="1245469.S58_35150"/>
<dbReference type="eggNOG" id="COG3070">
    <property type="taxonomic scope" value="Bacteria"/>
</dbReference>
<gene>
    <name evidence="3" type="ORF">S58_35150</name>
</gene>
<evidence type="ECO:0000259" key="2">
    <source>
        <dbReference type="Pfam" id="PF04993"/>
    </source>
</evidence>
<accession>M4Z7G7</accession>
<dbReference type="AlphaFoldDB" id="M4Z7G7"/>
<proteinExistence type="predicted"/>
<sequence length="133" mass="15118">MVATPDYVEFLREQFAPLGPIATRRMFGKTGVFHDGAMLGVVADNTLYFRVDDDNRVMFAEARSHPPLSYIKNGTSIDLAFWRAPDRLFDDPEEFANWARAALAAARRVATKRNSAPRKRAPRKTRPGKQHDR</sequence>
<dbReference type="InterPro" id="IPR007076">
    <property type="entry name" value="TfoX_N"/>
</dbReference>
<evidence type="ECO:0000256" key="1">
    <source>
        <dbReference type="SAM" id="MobiDB-lite"/>
    </source>
</evidence>
<dbReference type="RefSeq" id="WP_015666620.1">
    <property type="nucleotide sequence ID" value="NC_020453.1"/>
</dbReference>
<dbReference type="OrthoDB" id="1524907at2"/>
<dbReference type="EMBL" id="AP012603">
    <property type="protein sequence ID" value="BAM89508.1"/>
    <property type="molecule type" value="Genomic_DNA"/>
</dbReference>
<name>M4Z7G7_9BRAD</name>
<dbReference type="HOGENOM" id="CLU_125849_1_1_5"/>
<feature type="region of interest" description="Disordered" evidence="1">
    <location>
        <begin position="109"/>
        <end position="133"/>
    </location>
</feature>